<organism evidence="3 4">
    <name type="scientific">Crocosphaera watsonii WH 0402</name>
    <dbReference type="NCBI Taxonomy" id="1284629"/>
    <lineage>
        <taxon>Bacteria</taxon>
        <taxon>Bacillati</taxon>
        <taxon>Cyanobacteriota</taxon>
        <taxon>Cyanophyceae</taxon>
        <taxon>Oscillatoriophycideae</taxon>
        <taxon>Chroococcales</taxon>
        <taxon>Aphanothecaceae</taxon>
        <taxon>Crocosphaera</taxon>
    </lineage>
</organism>
<feature type="transmembrane region" description="Helical" evidence="2">
    <location>
        <begin position="34"/>
        <end position="54"/>
    </location>
</feature>
<comment type="caution">
    <text evidence="3">The sequence shown here is derived from an EMBL/GenBank/DDBJ whole genome shotgun (WGS) entry which is preliminary data.</text>
</comment>
<gene>
    <name evidence="3" type="ORF">CWATWH0402_1056</name>
</gene>
<reference evidence="3 4" key="1">
    <citation type="submission" date="2013-01" db="EMBL/GenBank/DDBJ databases">
        <authorList>
            <person name="Bench S."/>
        </authorList>
    </citation>
    <scope>NUCLEOTIDE SEQUENCE [LARGE SCALE GENOMIC DNA]</scope>
    <source>
        <strain evidence="3 4">WH 0402</strain>
    </source>
</reference>
<reference evidence="3 4" key="2">
    <citation type="submission" date="2013-09" db="EMBL/GenBank/DDBJ databases">
        <title>Whole genome comparison of six Crocosphaera watsonii strains with differing phenotypes.</title>
        <authorList>
            <person name="Bench S.R."/>
            <person name="Heller P."/>
            <person name="Frank I."/>
            <person name="Arciniega M."/>
            <person name="Shilova I.N."/>
            <person name="Zehr J.P."/>
        </authorList>
    </citation>
    <scope>NUCLEOTIDE SEQUENCE [LARGE SCALE GENOMIC DNA]</scope>
    <source>
        <strain evidence="3 4">WH 0402</strain>
    </source>
</reference>
<protein>
    <submittedName>
        <fullName evidence="3">Potassium efflux system KefA protein / Small-conductance mechanosensitive channel</fullName>
    </submittedName>
</protein>
<keyword evidence="2" id="KW-0812">Transmembrane</keyword>
<evidence type="ECO:0000313" key="4">
    <source>
        <dbReference type="Proteomes" id="UP000018130"/>
    </source>
</evidence>
<dbReference type="Proteomes" id="UP000018130">
    <property type="component" value="Unassembled WGS sequence"/>
</dbReference>
<evidence type="ECO:0000256" key="2">
    <source>
        <dbReference type="SAM" id="Phobius"/>
    </source>
</evidence>
<evidence type="ECO:0000256" key="1">
    <source>
        <dbReference type="SAM" id="MobiDB-lite"/>
    </source>
</evidence>
<name>T2JY32_CROWT</name>
<keyword evidence="2" id="KW-1133">Transmembrane helix</keyword>
<evidence type="ECO:0000313" key="3">
    <source>
        <dbReference type="EMBL" id="CCQ69931.1"/>
    </source>
</evidence>
<feature type="compositionally biased region" description="Acidic residues" evidence="1">
    <location>
        <begin position="91"/>
        <end position="100"/>
    </location>
</feature>
<accession>T2JY32</accession>
<proteinExistence type="predicted"/>
<dbReference type="AlphaFoldDB" id="T2JY32"/>
<sequence length="142" mass="16818">MLELFFSLKNRRETIIISLSNALWGHEFDRQYPIGRWIISALVMIIGLILIWLIELVRNYQREGLNKLRQTLRDLTEDLTVDSEAKTGSLLEEDMSEEQNESMSLDEKEVLENNDIELEDKKRNQNIFFHCLKNHSILLKKK</sequence>
<feature type="region of interest" description="Disordered" evidence="1">
    <location>
        <begin position="84"/>
        <end position="106"/>
    </location>
</feature>
<dbReference type="EMBL" id="CAQN01001065">
    <property type="protein sequence ID" value="CCQ69931.1"/>
    <property type="molecule type" value="Genomic_DNA"/>
</dbReference>
<keyword evidence="2" id="KW-0472">Membrane</keyword>